<feature type="domain" description="Major facilitator superfamily (MFS) profile" evidence="8">
    <location>
        <begin position="70"/>
        <end position="509"/>
    </location>
</feature>
<dbReference type="GO" id="GO:0005886">
    <property type="term" value="C:plasma membrane"/>
    <property type="evidence" value="ECO:0007669"/>
    <property type="project" value="TreeGrafter"/>
</dbReference>
<dbReference type="AlphaFoldDB" id="A0AAE0WVR5"/>
<dbReference type="PANTHER" id="PTHR23502:SF52">
    <property type="entry name" value="MULTIDRUG TRANSPORTER, PUTATIVE (AFU_ORTHOLOGUE AFUA_2G17730)-RELATED"/>
    <property type="match status" value="1"/>
</dbReference>
<keyword evidence="3 7" id="KW-0812">Transmembrane</keyword>
<feature type="transmembrane region" description="Helical" evidence="7">
    <location>
        <begin position="138"/>
        <end position="157"/>
    </location>
</feature>
<feature type="transmembrane region" description="Helical" evidence="7">
    <location>
        <begin position="448"/>
        <end position="470"/>
    </location>
</feature>
<comment type="subcellular location">
    <subcellularLocation>
        <location evidence="1">Membrane</location>
        <topology evidence="1">Multi-pass membrane protein</topology>
    </subcellularLocation>
</comment>
<evidence type="ECO:0000259" key="8">
    <source>
        <dbReference type="PROSITE" id="PS50850"/>
    </source>
</evidence>
<comment type="caution">
    <text evidence="9">The sequence shown here is derived from an EMBL/GenBank/DDBJ whole genome shotgun (WGS) entry which is preliminary data.</text>
</comment>
<dbReference type="Pfam" id="PF07690">
    <property type="entry name" value="MFS_1"/>
    <property type="match status" value="1"/>
</dbReference>
<dbReference type="GO" id="GO:0022857">
    <property type="term" value="F:transmembrane transporter activity"/>
    <property type="evidence" value="ECO:0007669"/>
    <property type="project" value="InterPro"/>
</dbReference>
<dbReference type="EMBL" id="JAUTXT010000003">
    <property type="protein sequence ID" value="KAK3678702.1"/>
    <property type="molecule type" value="Genomic_DNA"/>
</dbReference>
<evidence type="ECO:0000313" key="9">
    <source>
        <dbReference type="EMBL" id="KAK3678702.1"/>
    </source>
</evidence>
<feature type="transmembrane region" description="Helical" evidence="7">
    <location>
        <begin position="113"/>
        <end position="131"/>
    </location>
</feature>
<dbReference type="PROSITE" id="PS50850">
    <property type="entry name" value="MFS"/>
    <property type="match status" value="1"/>
</dbReference>
<dbReference type="SUPFAM" id="SSF103473">
    <property type="entry name" value="MFS general substrate transporter"/>
    <property type="match status" value="1"/>
</dbReference>
<name>A0AAE0WVR5_9PEZI</name>
<accession>A0AAE0WVR5</accession>
<evidence type="ECO:0000256" key="6">
    <source>
        <dbReference type="SAM" id="MobiDB-lite"/>
    </source>
</evidence>
<feature type="transmembrane region" description="Helical" evidence="7">
    <location>
        <begin position="229"/>
        <end position="249"/>
    </location>
</feature>
<dbReference type="InterPro" id="IPR020846">
    <property type="entry name" value="MFS_dom"/>
</dbReference>
<gene>
    <name evidence="9" type="ORF">LTR78_001155</name>
</gene>
<evidence type="ECO:0000256" key="1">
    <source>
        <dbReference type="ARBA" id="ARBA00004141"/>
    </source>
</evidence>
<proteinExistence type="inferred from homology"/>
<keyword evidence="5 7" id="KW-0472">Membrane</keyword>
<feature type="transmembrane region" description="Helical" evidence="7">
    <location>
        <begin position="163"/>
        <end position="185"/>
    </location>
</feature>
<dbReference type="Gene3D" id="1.20.1250.20">
    <property type="entry name" value="MFS general substrate transporter like domains"/>
    <property type="match status" value="1"/>
</dbReference>
<keyword evidence="4 7" id="KW-1133">Transmembrane helix</keyword>
<reference evidence="9" key="1">
    <citation type="submission" date="2023-07" db="EMBL/GenBank/DDBJ databases">
        <title>Black Yeasts Isolated from many extreme environments.</title>
        <authorList>
            <person name="Coleine C."/>
            <person name="Stajich J.E."/>
            <person name="Selbmann L."/>
        </authorList>
    </citation>
    <scope>NUCLEOTIDE SEQUENCE</scope>
    <source>
        <strain evidence="9">CCFEE 5485</strain>
    </source>
</reference>
<sequence length="531" mass="58581">MTTPTAGYTAERFASHSSGSRRHDTILYPLAAPDSEKASTPQDNVTILDWDGPHDPANPYNWPKQRKWLVTTTALFSTLIVTLNGTGISVAALEINQDFGISDATFPNSYWPITSWTLGGAVFVIFFLPVMEDVGVRIGFLVTYIFFFLMVIPQALAQNFATLIVTRFFSGGCVSLLANTISSVIPDVWATDVARSVPVGLYIVLYLVGNTLGPPMFAGVMQHIGDWRWIFYIQLILYGAMAPVFFVLLRETRGNVILRRRAKQLRKSTGKHIYTAAEMDQPPLYYRLFKSTTRPAYLLFTEPVLMASTLWSAFSFGTVFLFTQSTAQVFSTLYDWPEYSIGYIQAAVVIGEVLGWFPSFYSTRLYLKSAARNKEAPGTPIPEARLYVSVFASFISIVGGMLVYAWTSYAWIHWIVPAIGLAMVGFGIQVVITAVADYITDIYAASGYAGSAVSAVAAGENIVAGFVPLAAQSMYANLGFHWASTLLAFLALMLSFAPVIFILFGRELRSRSPFMVAGNQLKQAASEEREP</sequence>
<dbReference type="Proteomes" id="UP001274830">
    <property type="component" value="Unassembled WGS sequence"/>
</dbReference>
<feature type="region of interest" description="Disordered" evidence="6">
    <location>
        <begin position="1"/>
        <end position="20"/>
    </location>
</feature>
<keyword evidence="10" id="KW-1185">Reference proteome</keyword>
<evidence type="ECO:0000256" key="3">
    <source>
        <dbReference type="ARBA" id="ARBA00022692"/>
    </source>
</evidence>
<evidence type="ECO:0000256" key="5">
    <source>
        <dbReference type="ARBA" id="ARBA00023136"/>
    </source>
</evidence>
<feature type="transmembrane region" description="Helical" evidence="7">
    <location>
        <begin position="197"/>
        <end position="217"/>
    </location>
</feature>
<dbReference type="PANTHER" id="PTHR23502">
    <property type="entry name" value="MAJOR FACILITATOR SUPERFAMILY"/>
    <property type="match status" value="1"/>
</dbReference>
<evidence type="ECO:0000313" key="10">
    <source>
        <dbReference type="Proteomes" id="UP001274830"/>
    </source>
</evidence>
<evidence type="ECO:0000256" key="2">
    <source>
        <dbReference type="ARBA" id="ARBA00008335"/>
    </source>
</evidence>
<feature type="transmembrane region" description="Helical" evidence="7">
    <location>
        <begin position="412"/>
        <end position="436"/>
    </location>
</feature>
<feature type="transmembrane region" description="Helical" evidence="7">
    <location>
        <begin position="482"/>
        <end position="505"/>
    </location>
</feature>
<protein>
    <recommendedName>
        <fullName evidence="8">Major facilitator superfamily (MFS) profile domain-containing protein</fullName>
    </recommendedName>
</protein>
<feature type="transmembrane region" description="Helical" evidence="7">
    <location>
        <begin position="342"/>
        <end position="363"/>
    </location>
</feature>
<feature type="transmembrane region" description="Helical" evidence="7">
    <location>
        <begin position="296"/>
        <end position="322"/>
    </location>
</feature>
<dbReference type="InterPro" id="IPR011701">
    <property type="entry name" value="MFS"/>
</dbReference>
<evidence type="ECO:0000256" key="4">
    <source>
        <dbReference type="ARBA" id="ARBA00022989"/>
    </source>
</evidence>
<evidence type="ECO:0000256" key="7">
    <source>
        <dbReference type="SAM" id="Phobius"/>
    </source>
</evidence>
<feature type="transmembrane region" description="Helical" evidence="7">
    <location>
        <begin position="68"/>
        <end position="93"/>
    </location>
</feature>
<dbReference type="InterPro" id="IPR036259">
    <property type="entry name" value="MFS_trans_sf"/>
</dbReference>
<dbReference type="FunFam" id="1.20.1250.20:FF:000082">
    <property type="entry name" value="MFS multidrug transporter, putative"/>
    <property type="match status" value="1"/>
</dbReference>
<comment type="similarity">
    <text evidence="2">Belongs to the major facilitator superfamily.</text>
</comment>
<organism evidence="9 10">
    <name type="scientific">Recurvomyces mirabilis</name>
    <dbReference type="NCBI Taxonomy" id="574656"/>
    <lineage>
        <taxon>Eukaryota</taxon>
        <taxon>Fungi</taxon>
        <taxon>Dikarya</taxon>
        <taxon>Ascomycota</taxon>
        <taxon>Pezizomycotina</taxon>
        <taxon>Dothideomycetes</taxon>
        <taxon>Dothideomycetidae</taxon>
        <taxon>Mycosphaerellales</taxon>
        <taxon>Teratosphaeriaceae</taxon>
        <taxon>Recurvomyces</taxon>
    </lineage>
</organism>
<feature type="transmembrane region" description="Helical" evidence="7">
    <location>
        <begin position="384"/>
        <end position="406"/>
    </location>
</feature>